<name>K1YX93_9BACT</name>
<dbReference type="AlphaFoldDB" id="K1YX93"/>
<keyword evidence="1" id="KW-1133">Transmembrane helix</keyword>
<comment type="caution">
    <text evidence="2">The sequence shown here is derived from an EMBL/GenBank/DDBJ whole genome shotgun (WGS) entry which is preliminary data.</text>
</comment>
<gene>
    <name evidence="2" type="ORF">ACD_78C00197G0019</name>
</gene>
<sequence length="344" mass="40158">MIYLFFNKIAIFIAIIFLFLGFDTAWASGFQIDSSNYSHYLATQEGVFSLEGKNIVLSGSGQSVVVIKTGDIRGVVDMVQFSDFSYKLPSAVFLWKVRGQEYDPKNQMQLALKERKLQLPKMPDLENFDFIGFVFFEPSVTFSAVELRQTSFSDKISVFIEPELVKPSTINLLYGAKFGSTPFVAILGVLSIFLFWVLVFLNRKWAFISLLVLWVLFDLRYSYDQYSIFKTTYKTFIAPDTPQEKIYYDFHNLYGFIEESRKYIDADVNFYAPRDWPFHSNYLYHMYPLQSTWLTTDKPYYALFQIGNVEIKNGKELFIEGKLIDSNVELLYQFDEHSYILKKN</sequence>
<protein>
    <submittedName>
        <fullName evidence="2">Uncharacterized protein</fullName>
    </submittedName>
</protein>
<accession>K1YX93</accession>
<dbReference type="EMBL" id="AMFJ01034197">
    <property type="protein sequence ID" value="EKD29984.1"/>
    <property type="molecule type" value="Genomic_DNA"/>
</dbReference>
<organism evidence="2">
    <name type="scientific">uncultured bacterium</name>
    <name type="common">gcode 4</name>
    <dbReference type="NCBI Taxonomy" id="1234023"/>
    <lineage>
        <taxon>Bacteria</taxon>
        <taxon>environmental samples</taxon>
    </lineage>
</organism>
<feature type="transmembrane region" description="Helical" evidence="1">
    <location>
        <begin position="178"/>
        <end position="198"/>
    </location>
</feature>
<evidence type="ECO:0000313" key="2">
    <source>
        <dbReference type="EMBL" id="EKD29984.1"/>
    </source>
</evidence>
<reference evidence="2" key="1">
    <citation type="journal article" date="2012" name="Science">
        <title>Fermentation, hydrogen, and sulfur metabolism in multiple uncultivated bacterial phyla.</title>
        <authorList>
            <person name="Wrighton K.C."/>
            <person name="Thomas B.C."/>
            <person name="Sharon I."/>
            <person name="Miller C.S."/>
            <person name="Castelle C.J."/>
            <person name="VerBerkmoes N.C."/>
            <person name="Wilkins M.J."/>
            <person name="Hettich R.L."/>
            <person name="Lipton M.S."/>
            <person name="Williams K.H."/>
            <person name="Long P.E."/>
            <person name="Banfield J.F."/>
        </authorList>
    </citation>
    <scope>NUCLEOTIDE SEQUENCE [LARGE SCALE GENOMIC DNA]</scope>
</reference>
<keyword evidence="1" id="KW-0472">Membrane</keyword>
<keyword evidence="1" id="KW-0812">Transmembrane</keyword>
<evidence type="ECO:0000256" key="1">
    <source>
        <dbReference type="SAM" id="Phobius"/>
    </source>
</evidence>
<proteinExistence type="predicted"/>